<feature type="region of interest" description="Disordered" evidence="1">
    <location>
        <begin position="730"/>
        <end position="768"/>
    </location>
</feature>
<feature type="region of interest" description="Disordered" evidence="1">
    <location>
        <begin position="245"/>
        <end position="270"/>
    </location>
</feature>
<feature type="region of interest" description="Disordered" evidence="1">
    <location>
        <begin position="183"/>
        <end position="222"/>
    </location>
</feature>
<protein>
    <recommendedName>
        <fullName evidence="3">FYVE-type domain-containing protein</fullName>
    </recommendedName>
</protein>
<accession>G0TVY9</accession>
<evidence type="ECO:0008006" key="3">
    <source>
        <dbReference type="Google" id="ProtNLM"/>
    </source>
</evidence>
<feature type="region of interest" description="Disordered" evidence="1">
    <location>
        <begin position="492"/>
        <end position="524"/>
    </location>
</feature>
<dbReference type="AlphaFoldDB" id="G0TVY9"/>
<feature type="compositionally biased region" description="Polar residues" evidence="1">
    <location>
        <begin position="457"/>
        <end position="470"/>
    </location>
</feature>
<proteinExistence type="predicted"/>
<gene>
    <name evidence="2" type="ORF">TVY486_0503060</name>
</gene>
<sequence length="768" mass="83734">MSLLQSSNIYAAARDHLRDGECTRDNGELCEQTLQCNRCLDNFKLGRQGIYDRNTCWRCGYPICHSCRRPWRRRKVLWACNVCVKGFSFMRFFQMTVYGVDVLVRVMEFCDTHTVSLLKLLFPLMMLREVELRERTSLGRGRDYQEITSEPSLSRRPLSRTSTAAAGIVASVADVKETLHLSVEGAPERRSPVAQQVSAVERSPSPVKRNSTSCLPSAHRSRSISPAMIAAQDKQDTVPVSKAVAGTSKPLNGHSREMSSNGPEAQKGNKGNQFLRCDAAIQSTELLVYTYSGGTNFSAGSESFTRGDSPLPRFPSFSKYLDEQQSVRNHREQWTGEECEQGHRYTELGDKGAVKRRSGVEVVELGTRAANNNKNSNKSAISPRALMSNNHTAFSKACKVVYTSGPARCVTNARSPNKRRLYKAAPQAHTDVPATASNLRTAPRSLTRASGGRRPSPTVSMGTAKSTKNKAGNGEVGSLPSKVMSLRKARGVLDANHGNKLRTTSPATARTNSATPLSTPRASAPVVGASLNKNKTMMNNALRPLSSHVTTTTPGAADDDSVQRNTRSATGVAGARGSTTLSGTPFDKAIVSSLHPPIVAGPKMSSTIRARSAKKMTPPIAARVASVQRTTDDDRKAVATSNPPQYVVMPTTPSRLRTRNTADVKSPTVARSTGTRTPLKRIQSSRIMPTQDGTSRYLPSQMDTQFTPRKTTHRKQALSTSSVMLHITRKSVEDSPSISRSARVGRTADSVKRTTSSRPRLVPRTFTR</sequence>
<reference evidence="2" key="1">
    <citation type="journal article" date="2012" name="Proc. Natl. Acad. Sci. U.S.A.">
        <title>Antigenic diversity is generated by distinct evolutionary mechanisms in African trypanosome species.</title>
        <authorList>
            <person name="Jackson A.P."/>
            <person name="Berry A."/>
            <person name="Aslett M."/>
            <person name="Allison H.C."/>
            <person name="Burton P."/>
            <person name="Vavrova-Anderson J."/>
            <person name="Brown R."/>
            <person name="Browne H."/>
            <person name="Corton N."/>
            <person name="Hauser H."/>
            <person name="Gamble J."/>
            <person name="Gilderthorp R."/>
            <person name="Marcello L."/>
            <person name="McQuillan J."/>
            <person name="Otto T.D."/>
            <person name="Quail M.A."/>
            <person name="Sanders M.J."/>
            <person name="van Tonder A."/>
            <person name="Ginger M.L."/>
            <person name="Field M.C."/>
            <person name="Barry J.D."/>
            <person name="Hertz-Fowler C."/>
            <person name="Berriman M."/>
        </authorList>
    </citation>
    <scope>NUCLEOTIDE SEQUENCE</scope>
    <source>
        <strain evidence="2">Y486</strain>
    </source>
</reference>
<dbReference type="CDD" id="cd00065">
    <property type="entry name" value="FYVE_like_SF"/>
    <property type="match status" value="1"/>
</dbReference>
<feature type="compositionally biased region" description="Polar residues" evidence="1">
    <location>
        <begin position="501"/>
        <end position="521"/>
    </location>
</feature>
<dbReference type="VEuPathDB" id="TriTrypDB:TvY486_0503060"/>
<feature type="region of interest" description="Disordered" evidence="1">
    <location>
        <begin position="546"/>
        <end position="580"/>
    </location>
</feature>
<evidence type="ECO:0000313" key="2">
    <source>
        <dbReference type="EMBL" id="CCC48105.1"/>
    </source>
</evidence>
<name>G0TVY9_TRYVY</name>
<evidence type="ECO:0000256" key="1">
    <source>
        <dbReference type="SAM" id="MobiDB-lite"/>
    </source>
</evidence>
<dbReference type="EMBL" id="HE573021">
    <property type="protein sequence ID" value="CCC48105.1"/>
    <property type="molecule type" value="Genomic_DNA"/>
</dbReference>
<organism evidence="2">
    <name type="scientific">Trypanosoma vivax (strain Y486)</name>
    <dbReference type="NCBI Taxonomy" id="1055687"/>
    <lineage>
        <taxon>Eukaryota</taxon>
        <taxon>Discoba</taxon>
        <taxon>Euglenozoa</taxon>
        <taxon>Kinetoplastea</taxon>
        <taxon>Metakinetoplastina</taxon>
        <taxon>Trypanosomatida</taxon>
        <taxon>Trypanosomatidae</taxon>
        <taxon>Trypanosoma</taxon>
        <taxon>Duttonella</taxon>
    </lineage>
</organism>
<feature type="region of interest" description="Disordered" evidence="1">
    <location>
        <begin position="425"/>
        <end position="480"/>
    </location>
</feature>